<organism evidence="1 2">
    <name type="scientific">Pristionchus entomophagus</name>
    <dbReference type="NCBI Taxonomy" id="358040"/>
    <lineage>
        <taxon>Eukaryota</taxon>
        <taxon>Metazoa</taxon>
        <taxon>Ecdysozoa</taxon>
        <taxon>Nematoda</taxon>
        <taxon>Chromadorea</taxon>
        <taxon>Rhabditida</taxon>
        <taxon>Rhabditina</taxon>
        <taxon>Diplogasteromorpha</taxon>
        <taxon>Diplogasteroidea</taxon>
        <taxon>Neodiplogasteridae</taxon>
        <taxon>Pristionchus</taxon>
    </lineage>
</organism>
<gene>
    <name evidence="1" type="ORF">PENTCL1PPCAC_17300</name>
</gene>
<dbReference type="AlphaFoldDB" id="A0AAV5TL89"/>
<dbReference type="SUPFAM" id="SSF81383">
    <property type="entry name" value="F-box domain"/>
    <property type="match status" value="1"/>
</dbReference>
<keyword evidence="2" id="KW-1185">Reference proteome</keyword>
<feature type="non-terminal residue" evidence="1">
    <location>
        <position position="1"/>
    </location>
</feature>
<reference evidence="1" key="1">
    <citation type="submission" date="2023-10" db="EMBL/GenBank/DDBJ databases">
        <title>Genome assembly of Pristionchus species.</title>
        <authorList>
            <person name="Yoshida K."/>
            <person name="Sommer R.J."/>
        </authorList>
    </citation>
    <scope>NUCLEOTIDE SEQUENCE</scope>
    <source>
        <strain evidence="1">RS0144</strain>
    </source>
</reference>
<proteinExistence type="predicted"/>
<evidence type="ECO:0000313" key="2">
    <source>
        <dbReference type="Proteomes" id="UP001432027"/>
    </source>
</evidence>
<comment type="caution">
    <text evidence="1">The sequence shown here is derived from an EMBL/GenBank/DDBJ whole genome shotgun (WGS) entry which is preliminary data.</text>
</comment>
<accession>A0AAV5TL89</accession>
<sequence>VPFQRSLATLPLEILVEIVSYLPFDGRVASRSVCRPLNCAEYHQRPHHLPEVAVYRTSPKELTLFAETDSANTGETWLACRSGPGHVLNAWHRLGARNRDRELTTISHHHLWCWEEAPLGRVGEAMNDLMRNAHVDVLKLNQLTLTEGVNDYLRSSLSGTSIDSIFATLNYQLSDDQSLDWLTEVPTKGLTLYTRSLSSSSFPFSTLFLLKAARLPRVILHSKSDRGSSAVTSPLITDSLLLSLLSTTCSCLRLLFNCSSLSSIGLLSAIQFLRSLPTTKGFTVYIQSEVADELMELLDDGRGRPFPVPDCKMDKQNEKIAIKDLWMEKAYREIRYLHIASSEGSQYAIDDSEKSFFRPISK</sequence>
<dbReference type="EMBL" id="BTSX01000004">
    <property type="protein sequence ID" value="GMS95125.1"/>
    <property type="molecule type" value="Genomic_DNA"/>
</dbReference>
<evidence type="ECO:0008006" key="3">
    <source>
        <dbReference type="Google" id="ProtNLM"/>
    </source>
</evidence>
<dbReference type="InterPro" id="IPR036047">
    <property type="entry name" value="F-box-like_dom_sf"/>
</dbReference>
<protein>
    <recommendedName>
        <fullName evidence="3">F-box domain-containing protein</fullName>
    </recommendedName>
</protein>
<evidence type="ECO:0000313" key="1">
    <source>
        <dbReference type="EMBL" id="GMS95125.1"/>
    </source>
</evidence>
<name>A0AAV5TL89_9BILA</name>
<dbReference type="Proteomes" id="UP001432027">
    <property type="component" value="Unassembled WGS sequence"/>
</dbReference>